<dbReference type="PROSITE" id="PS50011">
    <property type="entry name" value="PROTEIN_KINASE_DOM"/>
    <property type="match status" value="1"/>
</dbReference>
<feature type="region of interest" description="Disordered" evidence="10">
    <location>
        <begin position="215"/>
        <end position="266"/>
    </location>
</feature>
<evidence type="ECO:0000313" key="12">
    <source>
        <dbReference type="EMBL" id="GCE97047.1"/>
    </source>
</evidence>
<dbReference type="InterPro" id="IPR011009">
    <property type="entry name" value="Kinase-like_dom_sf"/>
</dbReference>
<dbReference type="SMART" id="SM00220">
    <property type="entry name" value="S_TKc"/>
    <property type="match status" value="1"/>
</dbReference>
<dbReference type="OrthoDB" id="6513151at2759"/>
<dbReference type="PANTHER" id="PTHR24343:SF43">
    <property type="entry name" value="SERINE_THREONINE-PROTEIN KINASE HAL5-RELATED"/>
    <property type="match status" value="1"/>
</dbReference>
<keyword evidence="4" id="KW-0547">Nucleotide-binding</keyword>
<keyword evidence="5 12" id="KW-0418">Kinase</keyword>
<dbReference type="InterPro" id="IPR008271">
    <property type="entry name" value="Ser/Thr_kinase_AS"/>
</dbReference>
<feature type="domain" description="Protein kinase" evidence="11">
    <location>
        <begin position="468"/>
        <end position="767"/>
    </location>
</feature>
<dbReference type="SUPFAM" id="SSF56112">
    <property type="entry name" value="Protein kinase-like (PK-like)"/>
    <property type="match status" value="1"/>
</dbReference>
<dbReference type="PROSITE" id="PS00108">
    <property type="entry name" value="PROTEIN_KINASE_ST"/>
    <property type="match status" value="1"/>
</dbReference>
<protein>
    <recommendedName>
        <fullName evidence="1">non-specific serine/threonine protein kinase</fullName>
        <ecNumber evidence="1">2.7.11.1</ecNumber>
    </recommendedName>
</protein>
<evidence type="ECO:0000256" key="10">
    <source>
        <dbReference type="SAM" id="MobiDB-lite"/>
    </source>
</evidence>
<reference evidence="12 13" key="1">
    <citation type="submission" date="2019-01" db="EMBL/GenBank/DDBJ databases">
        <title>Draft Genome Sequencing of Zygosaccharomyces mellis Ca-7.</title>
        <authorList>
            <person name="Shiwa Y."/>
            <person name="Kanesaki Y."/>
            <person name="Ishige T."/>
            <person name="Mura K."/>
            <person name="Hori T."/>
            <person name="Tamura T."/>
        </authorList>
    </citation>
    <scope>NUCLEOTIDE SEQUENCE [LARGE SCALE GENOMIC DNA]</scope>
    <source>
        <strain evidence="12 13">Ca-7</strain>
    </source>
</reference>
<organism evidence="12 13">
    <name type="scientific">Zygosaccharomyces mellis</name>
    <dbReference type="NCBI Taxonomy" id="42258"/>
    <lineage>
        <taxon>Eukaryota</taxon>
        <taxon>Fungi</taxon>
        <taxon>Dikarya</taxon>
        <taxon>Ascomycota</taxon>
        <taxon>Saccharomycotina</taxon>
        <taxon>Saccharomycetes</taxon>
        <taxon>Saccharomycetales</taxon>
        <taxon>Saccharomycetaceae</taxon>
        <taxon>Zygosaccharomyces</taxon>
    </lineage>
</organism>
<dbReference type="GO" id="GO:0005829">
    <property type="term" value="C:cytosol"/>
    <property type="evidence" value="ECO:0007669"/>
    <property type="project" value="TreeGrafter"/>
</dbReference>
<evidence type="ECO:0000256" key="7">
    <source>
        <dbReference type="ARBA" id="ARBA00038505"/>
    </source>
</evidence>
<feature type="compositionally biased region" description="Low complexity" evidence="10">
    <location>
        <begin position="245"/>
        <end position="255"/>
    </location>
</feature>
<keyword evidence="13" id="KW-1185">Reference proteome</keyword>
<dbReference type="GO" id="GO:0030003">
    <property type="term" value="P:intracellular monoatomic cation homeostasis"/>
    <property type="evidence" value="ECO:0007669"/>
    <property type="project" value="TreeGrafter"/>
</dbReference>
<dbReference type="Proteomes" id="UP000301737">
    <property type="component" value="Unassembled WGS sequence"/>
</dbReference>
<dbReference type="PANTHER" id="PTHR24343">
    <property type="entry name" value="SERINE/THREONINE KINASE"/>
    <property type="match status" value="1"/>
</dbReference>
<evidence type="ECO:0000256" key="9">
    <source>
        <dbReference type="ARBA" id="ARBA00048679"/>
    </source>
</evidence>
<feature type="compositionally biased region" description="Acidic residues" evidence="10">
    <location>
        <begin position="363"/>
        <end position="378"/>
    </location>
</feature>
<dbReference type="AlphaFoldDB" id="A0A4C2DYW3"/>
<feature type="compositionally biased region" description="Low complexity" evidence="10">
    <location>
        <begin position="67"/>
        <end position="76"/>
    </location>
</feature>
<dbReference type="Pfam" id="PF00069">
    <property type="entry name" value="Pkinase"/>
    <property type="match status" value="1"/>
</dbReference>
<comment type="catalytic activity">
    <reaction evidence="9">
        <text>L-seryl-[protein] + ATP = O-phospho-L-seryl-[protein] + ADP + H(+)</text>
        <dbReference type="Rhea" id="RHEA:17989"/>
        <dbReference type="Rhea" id="RHEA-COMP:9863"/>
        <dbReference type="Rhea" id="RHEA-COMP:11604"/>
        <dbReference type="ChEBI" id="CHEBI:15378"/>
        <dbReference type="ChEBI" id="CHEBI:29999"/>
        <dbReference type="ChEBI" id="CHEBI:30616"/>
        <dbReference type="ChEBI" id="CHEBI:83421"/>
        <dbReference type="ChEBI" id="CHEBI:456216"/>
        <dbReference type="EC" id="2.7.11.1"/>
    </reaction>
</comment>
<accession>A0A4C2DYW3</accession>
<dbReference type="EC" id="2.7.11.1" evidence="1"/>
<gene>
    <name evidence="12" type="primary">HAL5</name>
    <name evidence="12" type="ORF">ZYGM_002602</name>
</gene>
<evidence type="ECO:0000256" key="5">
    <source>
        <dbReference type="ARBA" id="ARBA00022777"/>
    </source>
</evidence>
<proteinExistence type="inferred from homology"/>
<keyword evidence="6" id="KW-0067">ATP-binding</keyword>
<evidence type="ECO:0000256" key="6">
    <source>
        <dbReference type="ARBA" id="ARBA00022840"/>
    </source>
</evidence>
<evidence type="ECO:0000256" key="3">
    <source>
        <dbReference type="ARBA" id="ARBA00022679"/>
    </source>
</evidence>
<evidence type="ECO:0000256" key="2">
    <source>
        <dbReference type="ARBA" id="ARBA00022527"/>
    </source>
</evidence>
<evidence type="ECO:0000256" key="4">
    <source>
        <dbReference type="ARBA" id="ARBA00022741"/>
    </source>
</evidence>
<dbReference type="GO" id="GO:0005524">
    <property type="term" value="F:ATP binding"/>
    <property type="evidence" value="ECO:0007669"/>
    <property type="project" value="UniProtKB-KW"/>
</dbReference>
<comment type="similarity">
    <text evidence="7">Belongs to the protein kinase superfamily. CAMK Ser/Thr protein kinase family. NPR/HAL subfamily. HAL5 sub-subfamily.</text>
</comment>
<keyword evidence="3" id="KW-0808">Transferase</keyword>
<feature type="compositionally biased region" description="Polar residues" evidence="10">
    <location>
        <begin position="29"/>
        <end position="51"/>
    </location>
</feature>
<comment type="catalytic activity">
    <reaction evidence="8">
        <text>L-threonyl-[protein] + ATP = O-phospho-L-threonyl-[protein] + ADP + H(+)</text>
        <dbReference type="Rhea" id="RHEA:46608"/>
        <dbReference type="Rhea" id="RHEA-COMP:11060"/>
        <dbReference type="Rhea" id="RHEA-COMP:11605"/>
        <dbReference type="ChEBI" id="CHEBI:15378"/>
        <dbReference type="ChEBI" id="CHEBI:30013"/>
        <dbReference type="ChEBI" id="CHEBI:30616"/>
        <dbReference type="ChEBI" id="CHEBI:61977"/>
        <dbReference type="ChEBI" id="CHEBI:456216"/>
        <dbReference type="EC" id="2.7.11.1"/>
    </reaction>
</comment>
<evidence type="ECO:0000256" key="1">
    <source>
        <dbReference type="ARBA" id="ARBA00012513"/>
    </source>
</evidence>
<dbReference type="GO" id="GO:0004674">
    <property type="term" value="F:protein serine/threonine kinase activity"/>
    <property type="evidence" value="ECO:0007669"/>
    <property type="project" value="UniProtKB-KW"/>
</dbReference>
<feature type="region of interest" description="Disordered" evidence="10">
    <location>
        <begin position="354"/>
        <end position="383"/>
    </location>
</feature>
<feature type="region of interest" description="Disordered" evidence="10">
    <location>
        <begin position="1"/>
        <end position="203"/>
    </location>
</feature>
<dbReference type="Gene3D" id="1.10.510.10">
    <property type="entry name" value="Transferase(Phosphotransferase) domain 1"/>
    <property type="match status" value="1"/>
</dbReference>
<dbReference type="InterPro" id="IPR000719">
    <property type="entry name" value="Prot_kinase_dom"/>
</dbReference>
<keyword evidence="2" id="KW-0723">Serine/threonine-protein kinase</keyword>
<comment type="caution">
    <text evidence="12">The sequence shown here is derived from an EMBL/GenBank/DDBJ whole genome shotgun (WGS) entry which is preliminary data.</text>
</comment>
<evidence type="ECO:0000313" key="13">
    <source>
        <dbReference type="Proteomes" id="UP000301737"/>
    </source>
</evidence>
<evidence type="ECO:0000256" key="8">
    <source>
        <dbReference type="ARBA" id="ARBA00047899"/>
    </source>
</evidence>
<name>A0A4C2DYW3_9SACH</name>
<sequence length="781" mass="87272">MGSVDEKPPRQALPKRARSFSESLRGLFRQQSHSATPIDSASTSRETTAPSSPVPEAPISGPKRNNSKSGKLSKLTTSKEAELSSSRGAPPSGGMYHQFLHSSPTGAAPKQHHMGLPHLSKLSLGHDPSSTAAAGSDYDAFSQDSPMNEEEDLSQIKRQPTPDIVPEVEEEGIQDNPPRTGSAASMDSAKHHRNIPPVGAADLSPSLSIDAALEKEDTESKHFSKHPNFIHPRNSSLKRPDSLRRSNNSSSSLSSTGAYGKGRNRADTVSVTSLSKYPEADCKCILQVENFKVYDNGMHEHNLKVTPLVSENSDKGLESLTRQKSNFSLTSIFKPRKEDNKLLEGAVSLIPEDEYHSKYDSGSGDDECDNESLPEEDMSDIKSKSKFAKYQGGRTDNDNLKTPKIVNPMAAVGSEELKLINTLSEKIHKSFKNKNSKSHTLVEGHLHRRIEPLEGNEKKTHGFFEKYGKPVGIIGHGAYGTVKVCARPNSPKNSQPLPTFSNGKRLFFGVKELKPKPADRIEQFSTRITSEFIIGHSLGRCQKYSKGAPNILKILDLMECHDSFIEVMEFCPSGDLYNLLTRKSKTGTVLHPIEADCFMKQLLHGVQFMHMHGVAHCDLKPENILFYPNGLLKICDFGTSCVFQTAWERHVHFQSGTMGSEPYVAPEEFNRSKEYDPRLADCWSCGVVYCTMVLGHYLWKVAIRSKDMLFDSFCRQMAEEGEFTVFEEMRHANPEINRLRKISLYYIFQVEPKKRITIDELLQTSWMRKTKCCVFYNREKP</sequence>
<dbReference type="EMBL" id="BIMX01000001">
    <property type="protein sequence ID" value="GCE97047.1"/>
    <property type="molecule type" value="Genomic_DNA"/>
</dbReference>
<evidence type="ECO:0000259" key="11">
    <source>
        <dbReference type="PROSITE" id="PS50011"/>
    </source>
</evidence>